<name>F1T8H3_9FIRM</name>
<proteinExistence type="predicted"/>
<dbReference type="AlphaFoldDB" id="F1T8H3"/>
<evidence type="ECO:0000313" key="1">
    <source>
        <dbReference type="EMBL" id="EGD49771.1"/>
    </source>
</evidence>
<dbReference type="RefSeq" id="WP_004616723.1">
    <property type="nucleotide sequence ID" value="NZ_ACXX02000001.1"/>
</dbReference>
<reference evidence="1" key="2">
    <citation type="submission" date="2011-01" db="EMBL/GenBank/DDBJ databases">
        <title>The Non-contiguous Finished genome of Clostridium papyrosolvens.</title>
        <authorList>
            <person name="Lucas S."/>
            <person name="Copeland A."/>
            <person name="Lapidus A."/>
            <person name="Cheng J.-F."/>
            <person name="Goodwin L."/>
            <person name="Pitluck S."/>
            <person name="Misra M."/>
            <person name="Chertkov O."/>
            <person name="Detter J.C."/>
            <person name="Han C."/>
            <person name="Tapia R."/>
            <person name="Land M."/>
            <person name="Hauser L."/>
            <person name="Kyrpides N."/>
            <person name="Ivanova N."/>
            <person name="Pagani I."/>
            <person name="Mouttaki H."/>
            <person name="He Z."/>
            <person name="Zhou J."/>
            <person name="Hemme C.L."/>
            <person name="Woyke T."/>
        </authorList>
    </citation>
    <scope>NUCLEOTIDE SEQUENCE [LARGE SCALE GENOMIC DNA]</scope>
    <source>
        <strain evidence="1">DSM 2782</strain>
    </source>
</reference>
<evidence type="ECO:0000313" key="2">
    <source>
        <dbReference type="Proteomes" id="UP000003860"/>
    </source>
</evidence>
<evidence type="ECO:0008006" key="3">
    <source>
        <dbReference type="Google" id="ProtNLM"/>
    </source>
</evidence>
<dbReference type="EMBL" id="ACXX02000001">
    <property type="protein sequence ID" value="EGD49771.1"/>
    <property type="molecule type" value="Genomic_DNA"/>
</dbReference>
<accession>F1T8H3</accession>
<gene>
    <name evidence="1" type="ORF">Cpap_4214</name>
</gene>
<reference evidence="1" key="1">
    <citation type="submission" date="2009-07" db="EMBL/GenBank/DDBJ databases">
        <authorList>
            <consortium name="US DOE Joint Genome Institute (JGI-PGF)"/>
            <person name="Lucas S."/>
            <person name="Copeland A."/>
            <person name="Lapidus A."/>
            <person name="Glavina del Rio T."/>
            <person name="Tice H."/>
            <person name="Bruce D."/>
            <person name="Goodwin L."/>
            <person name="Pitluck S."/>
            <person name="Larimer F."/>
            <person name="Land M.L."/>
            <person name="Mouttaki H."/>
            <person name="He Z."/>
            <person name="Zhou J."/>
            <person name="Hemme C.L."/>
        </authorList>
    </citation>
    <scope>NUCLEOTIDE SEQUENCE</scope>
    <source>
        <strain evidence="1">DSM 2782</strain>
    </source>
</reference>
<protein>
    <recommendedName>
        <fullName evidence="3">Helix-turn-helix domain protein</fullName>
    </recommendedName>
</protein>
<dbReference type="Proteomes" id="UP000003860">
    <property type="component" value="Unassembled WGS sequence"/>
</dbReference>
<comment type="caution">
    <text evidence="1">The sequence shown here is derived from an EMBL/GenBank/DDBJ whole genome shotgun (WGS) entry which is preliminary data.</text>
</comment>
<dbReference type="OrthoDB" id="9824309at2"/>
<sequence length="142" mass="16276">MKIARKDKVKFGALVNKFRQKMPRDMNPLRKVAAECDMNFSTLNDIEKGDGFPTEAVVLRLSENLLLSEKDKHGLLDKYSDIAKVAPPDIDRYLIAEDGKAWWDVLRLAEGKDIPPDTFKEIKKIITALEDKKDEPTEQPEY</sequence>
<keyword evidence="2" id="KW-1185">Reference proteome</keyword>
<dbReference type="STRING" id="588581.Cpap_4214"/>
<organism evidence="1 2">
    <name type="scientific">Ruminiclostridium papyrosolvens DSM 2782</name>
    <dbReference type="NCBI Taxonomy" id="588581"/>
    <lineage>
        <taxon>Bacteria</taxon>
        <taxon>Bacillati</taxon>
        <taxon>Bacillota</taxon>
        <taxon>Clostridia</taxon>
        <taxon>Eubacteriales</taxon>
        <taxon>Oscillospiraceae</taxon>
        <taxon>Ruminiclostridium</taxon>
    </lineage>
</organism>